<evidence type="ECO:0000313" key="1">
    <source>
        <dbReference type="EMBL" id="XCM35971.1"/>
    </source>
</evidence>
<proteinExistence type="predicted"/>
<reference evidence="1" key="1">
    <citation type="submission" date="2024-07" db="EMBL/GenBank/DDBJ databases">
        <authorList>
            <person name="Kim Y.J."/>
            <person name="Jeong J.Y."/>
        </authorList>
    </citation>
    <scope>NUCLEOTIDE SEQUENCE</scope>
    <source>
        <strain evidence="1">GIHE-MW2</strain>
    </source>
</reference>
<sequence length="185" mass="19825">MKQKPTKTAGHYPARGKMIGLKHLVISVLPMAFCVMPLANPAIAAKNKYDQCAGSLMNLNLSPQEVARSCSQSLDPENLASCVVDIAGGTDILAVDALATCRLVRRPLELATCVVDISKVGTAADAPAILDHCRRSLLPENFSKCVSGLVNQTDLGTTAALRYCIDGSDRDRNLNLSELPTDFRQ</sequence>
<accession>A0AAU8JB89</accession>
<dbReference type="EMBL" id="CP159837">
    <property type="protein sequence ID" value="XCM35971.1"/>
    <property type="molecule type" value="Genomic_DNA"/>
</dbReference>
<dbReference type="RefSeq" id="WP_054464254.1">
    <property type="nucleotide sequence ID" value="NZ_CP159837.1"/>
</dbReference>
<name>A0AAU8JB89_9CYAN</name>
<dbReference type="AlphaFoldDB" id="A0AAU8JB89"/>
<protein>
    <submittedName>
        <fullName evidence="1">Uncharacterized protein</fullName>
    </submittedName>
</protein>
<gene>
    <name evidence="1" type="ORF">ABWT76_004692</name>
</gene>
<organism evidence="1">
    <name type="scientific">Planktothricoides raciborskii GIHE-MW2</name>
    <dbReference type="NCBI Taxonomy" id="2792601"/>
    <lineage>
        <taxon>Bacteria</taxon>
        <taxon>Bacillati</taxon>
        <taxon>Cyanobacteriota</taxon>
        <taxon>Cyanophyceae</taxon>
        <taxon>Oscillatoriophycideae</taxon>
        <taxon>Oscillatoriales</taxon>
        <taxon>Oscillatoriaceae</taxon>
        <taxon>Planktothricoides</taxon>
    </lineage>
</organism>